<organism evidence="10">
    <name type="scientific">Tetraselmis sp. GSL018</name>
    <dbReference type="NCBI Taxonomy" id="582737"/>
    <lineage>
        <taxon>Eukaryota</taxon>
        <taxon>Viridiplantae</taxon>
        <taxon>Chlorophyta</taxon>
        <taxon>core chlorophytes</taxon>
        <taxon>Chlorodendrophyceae</taxon>
        <taxon>Chlorodendrales</taxon>
        <taxon>Chlorodendraceae</taxon>
        <taxon>Tetraselmis</taxon>
    </lineage>
</organism>
<dbReference type="InterPro" id="IPR008271">
    <property type="entry name" value="Ser/Thr_kinase_AS"/>
</dbReference>
<dbReference type="PANTHER" id="PTHR24349">
    <property type="entry name" value="SERINE/THREONINE-PROTEIN KINASE"/>
    <property type="match status" value="1"/>
</dbReference>
<accession>A0A061RCA5</accession>
<sequence length="432" mass="47441">MGSLNSTCATNFNCNSWIFSGWELGERLGSGAFARVYRAWKSGTLEQAAVKVLNKYEAHNTAASLRAEIEILKLLSQRMTSVSTIAEIFGIYQDSTAVYIVMKMYSGGTLEDRITAFGHISESETHTLVRQLLLGVLELQQAGVVHCDLKPDNILLQCEHNMQNPKICDFGLAMSEQLGLDTEHVVGTECYIAPEVLTRQAYSSACDVWALGVVTYKALCGRLPFPTNEKAKQNTLRFYDEVWHTSLSGTVKDFVQSCLTKDPKKRATAAELLCHPWITGDSRAAGSLLALRPAPGAQSLMPMQPLKHLVNSTSSSAPRRERLKPATESTRHVGAPADPPTTVIGAVAKPQPSGAPGVESLWGPPIPSKESGDRYPQCPGIEPAPSKVHCLEAAVPPPPAHERRCCRLSRYRRQGLDRNVSLLLVMMRRHRR</sequence>
<reference evidence="10" key="1">
    <citation type="submission" date="2014-05" db="EMBL/GenBank/DDBJ databases">
        <title>The transcriptome of the halophilic microalga Tetraselmis sp. GSL018 isolated from the Great Salt Lake, Utah.</title>
        <authorList>
            <person name="Jinkerson R.E."/>
            <person name="D'Adamo S."/>
            <person name="Posewitz M.C."/>
        </authorList>
    </citation>
    <scope>NUCLEOTIDE SEQUENCE</scope>
    <source>
        <strain evidence="10">GSL018</strain>
    </source>
</reference>
<evidence type="ECO:0000256" key="3">
    <source>
        <dbReference type="ARBA" id="ARBA00022741"/>
    </source>
</evidence>
<feature type="region of interest" description="Disordered" evidence="8">
    <location>
        <begin position="310"/>
        <end position="341"/>
    </location>
</feature>
<evidence type="ECO:0000256" key="8">
    <source>
        <dbReference type="SAM" id="MobiDB-lite"/>
    </source>
</evidence>
<evidence type="ECO:0000256" key="6">
    <source>
        <dbReference type="PROSITE-ProRule" id="PRU10141"/>
    </source>
</evidence>
<dbReference type="Pfam" id="PF00069">
    <property type="entry name" value="Pkinase"/>
    <property type="match status" value="1"/>
</dbReference>
<dbReference type="GO" id="GO:0005524">
    <property type="term" value="F:ATP binding"/>
    <property type="evidence" value="ECO:0007669"/>
    <property type="project" value="UniProtKB-UniRule"/>
</dbReference>
<protein>
    <submittedName>
        <fullName evidence="10">Calcium-dependent protein kinase 2</fullName>
    </submittedName>
</protein>
<keyword evidence="5 6" id="KW-0067">ATP-binding</keyword>
<name>A0A061RCA5_9CHLO</name>
<dbReference type="InterPro" id="IPR017441">
    <property type="entry name" value="Protein_kinase_ATP_BS"/>
</dbReference>
<dbReference type="InterPro" id="IPR000719">
    <property type="entry name" value="Prot_kinase_dom"/>
</dbReference>
<dbReference type="GO" id="GO:0004674">
    <property type="term" value="F:protein serine/threonine kinase activity"/>
    <property type="evidence" value="ECO:0007669"/>
    <property type="project" value="UniProtKB-KW"/>
</dbReference>
<dbReference type="InterPro" id="IPR011009">
    <property type="entry name" value="Kinase-like_dom_sf"/>
</dbReference>
<feature type="binding site" evidence="6">
    <location>
        <position position="51"/>
    </location>
    <ligand>
        <name>ATP</name>
        <dbReference type="ChEBI" id="CHEBI:30616"/>
    </ligand>
</feature>
<keyword evidence="1 7" id="KW-0723">Serine/threonine-protein kinase</keyword>
<evidence type="ECO:0000256" key="2">
    <source>
        <dbReference type="ARBA" id="ARBA00022679"/>
    </source>
</evidence>
<feature type="domain" description="Protein kinase" evidence="9">
    <location>
        <begin position="22"/>
        <end position="278"/>
    </location>
</feature>
<evidence type="ECO:0000256" key="4">
    <source>
        <dbReference type="ARBA" id="ARBA00022777"/>
    </source>
</evidence>
<dbReference type="PROSITE" id="PS00108">
    <property type="entry name" value="PROTEIN_KINASE_ST"/>
    <property type="match status" value="1"/>
</dbReference>
<dbReference type="AlphaFoldDB" id="A0A061RCA5"/>
<evidence type="ECO:0000313" key="10">
    <source>
        <dbReference type="EMBL" id="JAC68290.1"/>
    </source>
</evidence>
<gene>
    <name evidence="10" type="ORF">TSPGSL018_9085</name>
</gene>
<keyword evidence="4 10" id="KW-0418">Kinase</keyword>
<dbReference type="InterPro" id="IPR050205">
    <property type="entry name" value="CDPK_Ser/Thr_kinases"/>
</dbReference>
<dbReference type="Gene3D" id="1.10.510.10">
    <property type="entry name" value="Transferase(Phosphotransferase) domain 1"/>
    <property type="match status" value="1"/>
</dbReference>
<keyword evidence="2" id="KW-0808">Transferase</keyword>
<dbReference type="PROSITE" id="PS50011">
    <property type="entry name" value="PROTEIN_KINASE_DOM"/>
    <property type="match status" value="1"/>
</dbReference>
<dbReference type="SMART" id="SM00220">
    <property type="entry name" value="S_TKc"/>
    <property type="match status" value="1"/>
</dbReference>
<evidence type="ECO:0000256" key="1">
    <source>
        <dbReference type="ARBA" id="ARBA00022527"/>
    </source>
</evidence>
<comment type="similarity">
    <text evidence="7">Belongs to the protein kinase superfamily.</text>
</comment>
<evidence type="ECO:0000259" key="9">
    <source>
        <dbReference type="PROSITE" id="PS50011"/>
    </source>
</evidence>
<evidence type="ECO:0000256" key="5">
    <source>
        <dbReference type="ARBA" id="ARBA00022840"/>
    </source>
</evidence>
<keyword evidence="3 6" id="KW-0547">Nucleotide-binding</keyword>
<dbReference type="PROSITE" id="PS00107">
    <property type="entry name" value="PROTEIN_KINASE_ATP"/>
    <property type="match status" value="1"/>
</dbReference>
<dbReference type="FunFam" id="1.10.510.10:FF:000571">
    <property type="entry name" value="Maternal embryonic leucine zipper kinase"/>
    <property type="match status" value="1"/>
</dbReference>
<feature type="compositionally biased region" description="Basic and acidic residues" evidence="8">
    <location>
        <begin position="318"/>
        <end position="331"/>
    </location>
</feature>
<evidence type="ECO:0000256" key="7">
    <source>
        <dbReference type="RuleBase" id="RU000304"/>
    </source>
</evidence>
<proteinExistence type="inferred from homology"/>
<dbReference type="SUPFAM" id="SSF56112">
    <property type="entry name" value="Protein kinase-like (PK-like)"/>
    <property type="match status" value="1"/>
</dbReference>
<dbReference type="EMBL" id="GBEZ01018114">
    <property type="protein sequence ID" value="JAC68290.1"/>
    <property type="molecule type" value="Transcribed_RNA"/>
</dbReference>